<evidence type="ECO:0008006" key="4">
    <source>
        <dbReference type="Google" id="ProtNLM"/>
    </source>
</evidence>
<dbReference type="RefSeq" id="WP_003778073.1">
    <property type="nucleotide sequence ID" value="NZ_JH992959.1"/>
</dbReference>
<dbReference type="Pfam" id="PF02566">
    <property type="entry name" value="OsmC"/>
    <property type="match status" value="1"/>
</dbReference>
<dbReference type="STRING" id="883081.HMPREF9698_01045"/>
<dbReference type="Proteomes" id="UP000009875">
    <property type="component" value="Unassembled WGS sequence"/>
</dbReference>
<dbReference type="PANTHER" id="PTHR33797">
    <property type="entry name" value="ORGANIC HYDROPEROXIDE RESISTANCE PROTEIN-LIKE"/>
    <property type="match status" value="1"/>
</dbReference>
<dbReference type="eggNOG" id="COG1764">
    <property type="taxonomic scope" value="Bacteria"/>
</dbReference>
<evidence type="ECO:0000313" key="3">
    <source>
        <dbReference type="Proteomes" id="UP000009875"/>
    </source>
</evidence>
<gene>
    <name evidence="2" type="ORF">HMPREF9698_01045</name>
</gene>
<organism evidence="2 3">
    <name type="scientific">Alloiococcus otitis ATCC 51267</name>
    <dbReference type="NCBI Taxonomy" id="883081"/>
    <lineage>
        <taxon>Bacteria</taxon>
        <taxon>Bacillati</taxon>
        <taxon>Bacillota</taxon>
        <taxon>Bacilli</taxon>
        <taxon>Lactobacillales</taxon>
        <taxon>Carnobacteriaceae</taxon>
        <taxon>Alloiococcus</taxon>
    </lineage>
</organism>
<dbReference type="InterPro" id="IPR003718">
    <property type="entry name" value="OsmC/Ohr_fam"/>
</dbReference>
<reference evidence="2 3" key="1">
    <citation type="submission" date="2012-09" db="EMBL/GenBank/DDBJ databases">
        <title>The Genome Sequence of Alloiococcus otitis ATCC 51267.</title>
        <authorList>
            <consortium name="The Broad Institute Genome Sequencing Platform"/>
            <person name="Earl A."/>
            <person name="Ward D."/>
            <person name="Feldgarden M."/>
            <person name="Gevers D."/>
            <person name="Huys G."/>
            <person name="Walker B."/>
            <person name="Young S.K."/>
            <person name="Zeng Q."/>
            <person name="Gargeya S."/>
            <person name="Fitzgerald M."/>
            <person name="Haas B."/>
            <person name="Abouelleil A."/>
            <person name="Alvarado L."/>
            <person name="Arachchi H.M."/>
            <person name="Berlin A.M."/>
            <person name="Chapman S.B."/>
            <person name="Goldberg J."/>
            <person name="Griggs A."/>
            <person name="Gujja S."/>
            <person name="Hansen M."/>
            <person name="Howarth C."/>
            <person name="Imamovic A."/>
            <person name="Larimer J."/>
            <person name="McCowen C."/>
            <person name="Montmayeur A."/>
            <person name="Murphy C."/>
            <person name="Neiman D."/>
            <person name="Pearson M."/>
            <person name="Priest M."/>
            <person name="Roberts A."/>
            <person name="Saif S."/>
            <person name="Shea T."/>
            <person name="Sisk P."/>
            <person name="Sykes S."/>
            <person name="Wortman J."/>
            <person name="Nusbaum C."/>
            <person name="Birren B."/>
        </authorList>
    </citation>
    <scope>NUCLEOTIDE SEQUENCE [LARGE SCALE GENOMIC DNA]</scope>
    <source>
        <strain evidence="2 3">ATCC 51267</strain>
    </source>
</reference>
<dbReference type="SUPFAM" id="SSF82784">
    <property type="entry name" value="OsmC-like"/>
    <property type="match status" value="1"/>
</dbReference>
<comment type="similarity">
    <text evidence="1">Belongs to the OsmC/Ohr family.</text>
</comment>
<dbReference type="EMBL" id="AGXA01000020">
    <property type="protein sequence ID" value="EKU93513.1"/>
    <property type="molecule type" value="Genomic_DNA"/>
</dbReference>
<dbReference type="InterPro" id="IPR019953">
    <property type="entry name" value="OHR"/>
</dbReference>
<dbReference type="Gene3D" id="3.30.300.20">
    <property type="match status" value="1"/>
</dbReference>
<accession>K9E9Z4</accession>
<proteinExistence type="inferred from homology"/>
<name>K9E9Z4_9LACT</name>
<dbReference type="InterPro" id="IPR015946">
    <property type="entry name" value="KH_dom-like_a/b"/>
</dbReference>
<dbReference type="InterPro" id="IPR036102">
    <property type="entry name" value="OsmC/Ohrsf"/>
</dbReference>
<sequence length="135" mass="15260">MTYLYQTKAVNEDGVDGYSYIEGEDPIKVAHPLSEDQGFNPEKFVGLALSTCFNSTVQKILEEDGLDNKTRVKVAVQMHEEEDETGFYFSLDAELAIDQMDLRQVQEYLERTKVRCPMAKLLKGSATVSYAVTTY</sequence>
<dbReference type="HOGENOM" id="CLU_106355_4_0_9"/>
<dbReference type="GO" id="GO:0006979">
    <property type="term" value="P:response to oxidative stress"/>
    <property type="evidence" value="ECO:0007669"/>
    <property type="project" value="InterPro"/>
</dbReference>
<dbReference type="OrthoDB" id="9797508at2"/>
<evidence type="ECO:0000256" key="1">
    <source>
        <dbReference type="ARBA" id="ARBA00007378"/>
    </source>
</evidence>
<evidence type="ECO:0000313" key="2">
    <source>
        <dbReference type="EMBL" id="EKU93513.1"/>
    </source>
</evidence>
<dbReference type="AlphaFoldDB" id="K9E9Z4"/>
<keyword evidence="3" id="KW-1185">Reference proteome</keyword>
<comment type="caution">
    <text evidence="2">The sequence shown here is derived from an EMBL/GenBank/DDBJ whole genome shotgun (WGS) entry which is preliminary data.</text>
</comment>
<protein>
    <recommendedName>
        <fullName evidence="4">OsmC-like protein</fullName>
    </recommendedName>
</protein>
<dbReference type="PANTHER" id="PTHR33797:SF2">
    <property type="entry name" value="ORGANIC HYDROPEROXIDE RESISTANCE PROTEIN-LIKE"/>
    <property type="match status" value="1"/>
</dbReference>